<sequence length="165" mass="18657">MGTGVSFSTILSTLADTPFDSPPWLCPMKVEMDMHLSAFVPAAEVQVVFELVKKCDVPTANRLFHSLVFEMDAKKFESSYSAYMTQLVSIEATEMLGGGIIQKEENCWKVLSMSRKDVVYEVVFEDLCHGNDEVRKNNIGSNQFVYIHAVEVSRIFRDCTYHAQI</sequence>
<comment type="caution">
    <text evidence="1">The sequence shown here is derived from an EMBL/GenBank/DDBJ whole genome shotgun (WGS) entry which is preliminary data.</text>
</comment>
<dbReference type="AlphaFoldDB" id="A0A368FJG8"/>
<name>A0A368FJG8_ANCCA</name>
<evidence type="ECO:0000313" key="2">
    <source>
        <dbReference type="Proteomes" id="UP000252519"/>
    </source>
</evidence>
<organism evidence="1 2">
    <name type="scientific">Ancylostoma caninum</name>
    <name type="common">Dog hookworm</name>
    <dbReference type="NCBI Taxonomy" id="29170"/>
    <lineage>
        <taxon>Eukaryota</taxon>
        <taxon>Metazoa</taxon>
        <taxon>Ecdysozoa</taxon>
        <taxon>Nematoda</taxon>
        <taxon>Chromadorea</taxon>
        <taxon>Rhabditida</taxon>
        <taxon>Rhabditina</taxon>
        <taxon>Rhabditomorpha</taxon>
        <taxon>Strongyloidea</taxon>
        <taxon>Ancylostomatidae</taxon>
        <taxon>Ancylostomatinae</taxon>
        <taxon>Ancylostoma</taxon>
    </lineage>
</organism>
<reference evidence="1 2" key="1">
    <citation type="submission" date="2014-10" db="EMBL/GenBank/DDBJ databases">
        <title>Draft genome of the hookworm Ancylostoma caninum.</title>
        <authorList>
            <person name="Mitreva M."/>
        </authorList>
    </citation>
    <scope>NUCLEOTIDE SEQUENCE [LARGE SCALE GENOMIC DNA]</scope>
    <source>
        <strain evidence="1 2">Baltimore</strain>
    </source>
</reference>
<proteinExistence type="predicted"/>
<protein>
    <submittedName>
        <fullName evidence="1">Uncharacterized protein</fullName>
    </submittedName>
</protein>
<dbReference type="EMBL" id="JOJR01001410">
    <property type="protein sequence ID" value="RCN31000.1"/>
    <property type="molecule type" value="Genomic_DNA"/>
</dbReference>
<gene>
    <name evidence="1" type="ORF">ANCCAN_23224</name>
</gene>
<evidence type="ECO:0000313" key="1">
    <source>
        <dbReference type="EMBL" id="RCN31000.1"/>
    </source>
</evidence>
<keyword evidence="2" id="KW-1185">Reference proteome</keyword>
<accession>A0A368FJG8</accession>
<dbReference type="Proteomes" id="UP000252519">
    <property type="component" value="Unassembled WGS sequence"/>
</dbReference>